<proteinExistence type="predicted"/>
<dbReference type="EMBL" id="CAJNOK010040247">
    <property type="protein sequence ID" value="CAF1549826.1"/>
    <property type="molecule type" value="Genomic_DNA"/>
</dbReference>
<sequence>MNNLLVNNRQHYCLVYLHDIIIFSKPFDDHIKYLDEILLVLCSHHFQLNTPKCSFVHQQMDYLAHTIDKDGICPSNCKIQAILDMQEPTTLAKANKFIGSLGYYRKFISNFARLAAPVHRLKEAITHPPLFLQFALPDLPLTLSTDASAVVMDAVLKQQTPNGLQTLYYFSQVLPEPQKRYSTIQKEAYTIQQAFTKLYPYLYNYEVIIETDHCPLCNFYSCVETKTFCRYLNFCCKKNRGKEAVPKKFSAEKI</sequence>
<organism evidence="3 5">
    <name type="scientific">Didymodactylos carnosus</name>
    <dbReference type="NCBI Taxonomy" id="1234261"/>
    <lineage>
        <taxon>Eukaryota</taxon>
        <taxon>Metazoa</taxon>
        <taxon>Spiralia</taxon>
        <taxon>Gnathifera</taxon>
        <taxon>Rotifera</taxon>
        <taxon>Eurotatoria</taxon>
        <taxon>Bdelloidea</taxon>
        <taxon>Philodinida</taxon>
        <taxon>Philodinidae</taxon>
        <taxon>Didymodactylos</taxon>
    </lineage>
</organism>
<name>A0A8S2FSB5_9BILA</name>
<dbReference type="PANTHER" id="PTHR37984:SF5">
    <property type="entry name" value="PROTEIN NYNRIN-LIKE"/>
    <property type="match status" value="1"/>
</dbReference>
<dbReference type="Gene3D" id="3.30.70.270">
    <property type="match status" value="2"/>
</dbReference>
<dbReference type="EMBL" id="CAJOBA010062695">
    <property type="protein sequence ID" value="CAF4339766.1"/>
    <property type="molecule type" value="Genomic_DNA"/>
</dbReference>
<dbReference type="InterPro" id="IPR043502">
    <property type="entry name" value="DNA/RNA_pol_sf"/>
</dbReference>
<dbReference type="InterPro" id="IPR050951">
    <property type="entry name" value="Retrovirus_Pol_polyprotein"/>
</dbReference>
<evidence type="ECO:0000313" key="4">
    <source>
        <dbReference type="EMBL" id="CAF4339766.1"/>
    </source>
</evidence>
<evidence type="ECO:0000313" key="3">
    <source>
        <dbReference type="EMBL" id="CAF1549826.1"/>
    </source>
</evidence>
<evidence type="ECO:0000313" key="5">
    <source>
        <dbReference type="Proteomes" id="UP000677228"/>
    </source>
</evidence>
<keyword evidence="1" id="KW-0511">Multifunctional enzyme</keyword>
<reference evidence="3" key="1">
    <citation type="submission" date="2021-02" db="EMBL/GenBank/DDBJ databases">
        <authorList>
            <person name="Nowell W R."/>
        </authorList>
    </citation>
    <scope>NUCLEOTIDE SEQUENCE</scope>
</reference>
<gene>
    <name evidence="3" type="ORF">OVA965_LOCUS39232</name>
    <name evidence="4" type="ORF">TMI583_LOCUS40510</name>
</gene>
<evidence type="ECO:0000256" key="1">
    <source>
        <dbReference type="ARBA" id="ARBA00023268"/>
    </source>
</evidence>
<dbReference type="InterPro" id="IPR043128">
    <property type="entry name" value="Rev_trsase/Diguanyl_cyclase"/>
</dbReference>
<comment type="caution">
    <text evidence="3">The sequence shown here is derived from an EMBL/GenBank/DDBJ whole genome shotgun (WGS) entry which is preliminary data.</text>
</comment>
<dbReference type="PANTHER" id="PTHR37984">
    <property type="entry name" value="PROTEIN CBG26694"/>
    <property type="match status" value="1"/>
</dbReference>
<dbReference type="AlphaFoldDB" id="A0A8S2FSB5"/>
<dbReference type="Proteomes" id="UP000682733">
    <property type="component" value="Unassembled WGS sequence"/>
</dbReference>
<feature type="non-terminal residue" evidence="3">
    <location>
        <position position="1"/>
    </location>
</feature>
<dbReference type="InterPro" id="IPR041577">
    <property type="entry name" value="RT_RNaseH_2"/>
</dbReference>
<dbReference type="SUPFAM" id="SSF56672">
    <property type="entry name" value="DNA/RNA polymerases"/>
    <property type="match status" value="1"/>
</dbReference>
<accession>A0A8S2FSB5</accession>
<protein>
    <recommendedName>
        <fullName evidence="2">Reverse transcriptase/retrotransposon-derived protein RNase H-like domain-containing protein</fullName>
    </recommendedName>
</protein>
<dbReference type="Proteomes" id="UP000677228">
    <property type="component" value="Unassembled WGS sequence"/>
</dbReference>
<dbReference type="GO" id="GO:0003824">
    <property type="term" value="F:catalytic activity"/>
    <property type="evidence" value="ECO:0007669"/>
    <property type="project" value="UniProtKB-KW"/>
</dbReference>
<feature type="domain" description="Reverse transcriptase/retrotransposon-derived protein RNase H-like" evidence="2">
    <location>
        <begin position="118"/>
        <end position="209"/>
    </location>
</feature>
<evidence type="ECO:0000259" key="2">
    <source>
        <dbReference type="Pfam" id="PF17919"/>
    </source>
</evidence>
<dbReference type="Pfam" id="PF17919">
    <property type="entry name" value="RT_RNaseH_2"/>
    <property type="match status" value="1"/>
</dbReference>